<evidence type="ECO:0000313" key="3">
    <source>
        <dbReference type="Proteomes" id="UP000236291"/>
    </source>
</evidence>
<feature type="region of interest" description="Disordered" evidence="1">
    <location>
        <begin position="1"/>
        <end position="70"/>
    </location>
</feature>
<evidence type="ECO:0000256" key="1">
    <source>
        <dbReference type="SAM" id="MobiDB-lite"/>
    </source>
</evidence>
<organism evidence="2 3">
    <name type="scientific">Trifolium pratense</name>
    <name type="common">Red clover</name>
    <dbReference type="NCBI Taxonomy" id="57577"/>
    <lineage>
        <taxon>Eukaryota</taxon>
        <taxon>Viridiplantae</taxon>
        <taxon>Streptophyta</taxon>
        <taxon>Embryophyta</taxon>
        <taxon>Tracheophyta</taxon>
        <taxon>Spermatophyta</taxon>
        <taxon>Magnoliopsida</taxon>
        <taxon>eudicotyledons</taxon>
        <taxon>Gunneridae</taxon>
        <taxon>Pentapetalae</taxon>
        <taxon>rosids</taxon>
        <taxon>fabids</taxon>
        <taxon>Fabales</taxon>
        <taxon>Fabaceae</taxon>
        <taxon>Papilionoideae</taxon>
        <taxon>50 kb inversion clade</taxon>
        <taxon>NPAAA clade</taxon>
        <taxon>Hologalegina</taxon>
        <taxon>IRL clade</taxon>
        <taxon>Trifolieae</taxon>
        <taxon>Trifolium</taxon>
    </lineage>
</organism>
<proteinExistence type="predicted"/>
<feature type="compositionally biased region" description="Low complexity" evidence="1">
    <location>
        <begin position="1"/>
        <end position="20"/>
    </location>
</feature>
<dbReference type="AlphaFoldDB" id="A0A2K3K0Y4"/>
<evidence type="ECO:0000313" key="2">
    <source>
        <dbReference type="EMBL" id="PNX59938.1"/>
    </source>
</evidence>
<dbReference type="EMBL" id="ASHM01081700">
    <property type="protein sequence ID" value="PNX59938.1"/>
    <property type="molecule type" value="Genomic_DNA"/>
</dbReference>
<sequence>MDPNNNPFNTQTFTNYPFNYPNSNKYRFQNESSNQSDASDSNSVGSSTRPMGSDAAKKKGKKKSKGASLESINKEWNEFKQYKEKELELLDKILMRHEEANQLLKESIEAKKMKMFMKLNSKEHLDDRSKELLEKLGPGLFRN</sequence>
<feature type="compositionally biased region" description="Low complexity" evidence="1">
    <location>
        <begin position="29"/>
        <end position="47"/>
    </location>
</feature>
<reference evidence="2 3" key="2">
    <citation type="journal article" date="2017" name="Front. Plant Sci.">
        <title>Gene Classification and Mining of Molecular Markers Useful in Red Clover (Trifolium pratense) Breeding.</title>
        <authorList>
            <person name="Istvanek J."/>
            <person name="Dluhosova J."/>
            <person name="Dluhos P."/>
            <person name="Patkova L."/>
            <person name="Nedelnik J."/>
            <person name="Repkova J."/>
        </authorList>
    </citation>
    <scope>NUCLEOTIDE SEQUENCE [LARGE SCALE GENOMIC DNA]</scope>
    <source>
        <strain evidence="3">cv. Tatra</strain>
        <tissue evidence="2">Young leaves</tissue>
    </source>
</reference>
<dbReference type="ExpressionAtlas" id="A0A2K3K0Y4">
    <property type="expression patterns" value="baseline"/>
</dbReference>
<reference evidence="2 3" key="1">
    <citation type="journal article" date="2014" name="Am. J. Bot.">
        <title>Genome assembly and annotation for red clover (Trifolium pratense; Fabaceae).</title>
        <authorList>
            <person name="Istvanek J."/>
            <person name="Jaros M."/>
            <person name="Krenek A."/>
            <person name="Repkova J."/>
        </authorList>
    </citation>
    <scope>NUCLEOTIDE SEQUENCE [LARGE SCALE GENOMIC DNA]</scope>
    <source>
        <strain evidence="3">cv. Tatra</strain>
        <tissue evidence="2">Young leaves</tissue>
    </source>
</reference>
<comment type="caution">
    <text evidence="2">The sequence shown here is derived from an EMBL/GenBank/DDBJ whole genome shotgun (WGS) entry which is preliminary data.</text>
</comment>
<accession>A0A2K3K0Y4</accession>
<name>A0A2K3K0Y4_TRIPR</name>
<evidence type="ECO:0008006" key="4">
    <source>
        <dbReference type="Google" id="ProtNLM"/>
    </source>
</evidence>
<dbReference type="Proteomes" id="UP000236291">
    <property type="component" value="Unassembled WGS sequence"/>
</dbReference>
<gene>
    <name evidence="2" type="ORF">L195_g051673</name>
</gene>
<protein>
    <recommendedName>
        <fullName evidence="4">No apical meristem-associated C-terminal domain-containing protein</fullName>
    </recommendedName>
</protein>